<organism evidence="1">
    <name type="scientific">Arundo donax</name>
    <name type="common">Giant reed</name>
    <name type="synonym">Donax arundinaceus</name>
    <dbReference type="NCBI Taxonomy" id="35708"/>
    <lineage>
        <taxon>Eukaryota</taxon>
        <taxon>Viridiplantae</taxon>
        <taxon>Streptophyta</taxon>
        <taxon>Embryophyta</taxon>
        <taxon>Tracheophyta</taxon>
        <taxon>Spermatophyta</taxon>
        <taxon>Magnoliopsida</taxon>
        <taxon>Liliopsida</taxon>
        <taxon>Poales</taxon>
        <taxon>Poaceae</taxon>
        <taxon>PACMAD clade</taxon>
        <taxon>Arundinoideae</taxon>
        <taxon>Arundineae</taxon>
        <taxon>Arundo</taxon>
    </lineage>
</organism>
<reference evidence="1" key="1">
    <citation type="submission" date="2014-09" db="EMBL/GenBank/DDBJ databases">
        <authorList>
            <person name="Magalhaes I.L.F."/>
            <person name="Oliveira U."/>
            <person name="Santos F.R."/>
            <person name="Vidigal T.H.D.A."/>
            <person name="Brescovit A.D."/>
            <person name="Santos A.J."/>
        </authorList>
    </citation>
    <scope>NUCLEOTIDE SEQUENCE</scope>
    <source>
        <tissue evidence="1">Shoot tissue taken approximately 20 cm above the soil surface</tissue>
    </source>
</reference>
<accession>A0A0A9AIB7</accession>
<reference evidence="1" key="2">
    <citation type="journal article" date="2015" name="Data Brief">
        <title>Shoot transcriptome of the giant reed, Arundo donax.</title>
        <authorList>
            <person name="Barrero R.A."/>
            <person name="Guerrero F.D."/>
            <person name="Moolhuijzen P."/>
            <person name="Goolsby J.A."/>
            <person name="Tidwell J."/>
            <person name="Bellgard S.E."/>
            <person name="Bellgard M.I."/>
        </authorList>
    </citation>
    <scope>NUCLEOTIDE SEQUENCE</scope>
    <source>
        <tissue evidence="1">Shoot tissue taken approximately 20 cm above the soil surface</tissue>
    </source>
</reference>
<dbReference type="AlphaFoldDB" id="A0A0A9AIB7"/>
<sequence length="19" mass="2092">MPLRSTSGADDLVFLLLFP</sequence>
<evidence type="ECO:0000313" key="1">
    <source>
        <dbReference type="EMBL" id="JAD51434.1"/>
    </source>
</evidence>
<proteinExistence type="predicted"/>
<protein>
    <submittedName>
        <fullName evidence="1">Uncharacterized protein</fullName>
    </submittedName>
</protein>
<dbReference type="EMBL" id="GBRH01246461">
    <property type="protein sequence ID" value="JAD51434.1"/>
    <property type="molecule type" value="Transcribed_RNA"/>
</dbReference>
<name>A0A0A9AIB7_ARUDO</name>